<keyword evidence="3" id="KW-1185">Reference proteome</keyword>
<name>A0ABZ0GQF1_9GAMM</name>
<dbReference type="Gene3D" id="3.30.70.1430">
    <property type="entry name" value="Multidrug efflux transporter AcrB pore domain"/>
    <property type="match status" value="2"/>
</dbReference>
<feature type="transmembrane region" description="Helical" evidence="1">
    <location>
        <begin position="517"/>
        <end position="538"/>
    </location>
</feature>
<feature type="transmembrane region" description="Helical" evidence="1">
    <location>
        <begin position="882"/>
        <end position="902"/>
    </location>
</feature>
<dbReference type="SUPFAM" id="SSF82693">
    <property type="entry name" value="Multidrug efflux transporter AcrB pore domain, PN1, PN2, PC1 and PC2 subdomains"/>
    <property type="match status" value="2"/>
</dbReference>
<feature type="transmembrane region" description="Helical" evidence="1">
    <location>
        <begin position="986"/>
        <end position="1009"/>
    </location>
</feature>
<evidence type="ECO:0000313" key="2">
    <source>
        <dbReference type="EMBL" id="WOH38172.1"/>
    </source>
</evidence>
<feature type="transmembrane region" description="Helical" evidence="1">
    <location>
        <begin position="337"/>
        <end position="354"/>
    </location>
</feature>
<feature type="transmembrane region" description="Helical" evidence="1">
    <location>
        <begin position="359"/>
        <end position="379"/>
    </location>
</feature>
<dbReference type="SUPFAM" id="SSF82714">
    <property type="entry name" value="Multidrug efflux transporter AcrB TolC docking domain, DN and DC subdomains"/>
    <property type="match status" value="2"/>
</dbReference>
<evidence type="ECO:0000256" key="1">
    <source>
        <dbReference type="SAM" id="Phobius"/>
    </source>
</evidence>
<dbReference type="InterPro" id="IPR001036">
    <property type="entry name" value="Acrflvin-R"/>
</dbReference>
<evidence type="ECO:0000313" key="3">
    <source>
        <dbReference type="Proteomes" id="UP001301442"/>
    </source>
</evidence>
<dbReference type="PANTHER" id="PTHR32063">
    <property type="match status" value="1"/>
</dbReference>
<feature type="transmembrane region" description="Helical" evidence="1">
    <location>
        <begin position="462"/>
        <end position="486"/>
    </location>
</feature>
<dbReference type="InterPro" id="IPR027463">
    <property type="entry name" value="AcrB_DN_DC_subdom"/>
</dbReference>
<dbReference type="Gene3D" id="3.30.2090.10">
    <property type="entry name" value="Multidrug efflux transporter AcrB TolC docking domain, DN and DC subdomains"/>
    <property type="match status" value="2"/>
</dbReference>
<feature type="transmembrane region" description="Helical" evidence="1">
    <location>
        <begin position="908"/>
        <end position="929"/>
    </location>
</feature>
<dbReference type="Pfam" id="PF00873">
    <property type="entry name" value="ACR_tran"/>
    <property type="match status" value="1"/>
</dbReference>
<dbReference type="PANTHER" id="PTHR32063:SF18">
    <property type="entry name" value="CATION EFFLUX SYSTEM PROTEIN"/>
    <property type="match status" value="1"/>
</dbReference>
<dbReference type="PRINTS" id="PR00702">
    <property type="entry name" value="ACRIFLAVINRP"/>
</dbReference>
<dbReference type="Gene3D" id="3.30.70.1440">
    <property type="entry name" value="Multidrug efflux transporter AcrB pore domain"/>
    <property type="match status" value="1"/>
</dbReference>
<dbReference type="Gene3D" id="1.20.1640.10">
    <property type="entry name" value="Multidrug efflux transporter AcrB transmembrane domain"/>
    <property type="match status" value="2"/>
</dbReference>
<organism evidence="2 3">
    <name type="scientific">Thalassotalea fonticola</name>
    <dbReference type="NCBI Taxonomy" id="3065649"/>
    <lineage>
        <taxon>Bacteria</taxon>
        <taxon>Pseudomonadati</taxon>
        <taxon>Pseudomonadota</taxon>
        <taxon>Gammaproteobacteria</taxon>
        <taxon>Alteromonadales</taxon>
        <taxon>Colwelliaceae</taxon>
        <taxon>Thalassotalea</taxon>
    </lineage>
</organism>
<dbReference type="Proteomes" id="UP001301442">
    <property type="component" value="Chromosome"/>
</dbReference>
<keyword evidence="1" id="KW-0812">Transmembrane</keyword>
<reference evidence="2 3" key="1">
    <citation type="submission" date="2023-09" db="EMBL/GenBank/DDBJ databases">
        <authorList>
            <person name="Qi X."/>
        </authorList>
    </citation>
    <scope>NUCLEOTIDE SEQUENCE [LARGE SCALE GENOMIC DNA]</scope>
    <source>
        <strain evidence="2 3">S1-1</strain>
    </source>
</reference>
<dbReference type="Gene3D" id="3.30.70.1320">
    <property type="entry name" value="Multidrug efflux transporter AcrB pore domain like"/>
    <property type="match status" value="1"/>
</dbReference>
<feature type="transmembrane region" description="Helical" evidence="1">
    <location>
        <begin position="957"/>
        <end position="980"/>
    </location>
</feature>
<sequence>MNLTKIALDNSRMTWVLLALVIFLGFSVYSDFPSREDPSIRINRSLIITQFPGLPPEQVENLISKKIEERLREIGEIEFINSTSTTGQSIVTISAFENLPDFDKIWDKVRRKLADTKASLPQGVQGPFMNDDFGDVAIVTAALTGNGWAMDELREHARAIRDRIYTVDGIRRVSLYGVQEEKVYLEARPSLAETQSIDIAAAMKSIQDQNTIIPSGKIYTPYREITVETSGKLSSIDDLRDVEINANQGNGILALKDYVSIRQSFSEPPSDLAFYNGKPAIVIAASMQQGRNILEVGPRLKKLLQHADAKLPVGMSLSLATFQPDVVGKSINDVKNSLYQTLAIVLLVVIISLGMVEGLIVGVTVPVTILATLLVMFFMKIDLQFISLASLIIGLGMLVDNGIVITENIHLRLHQGAKRYDAAIDACKELALPLLTSTLTTVLAFAPILIASGTTGEYTRSLAQVVSISLLISWLLSLTVVPLLAVRFISAKSKDKPFVLLAFYQKLLDRVLRFPKAFLGMVAGVFVFSLVIVSFVPVEMFATSSRSEVLVYLDVPAGYNVHQTKNASQKLTHWLTDKSQNPEVDYVSSYIGSGGPRFFLSISPSNPAPNRSFIIVNTGSSDDAKNMVSKIKQFSAQHMPTARVKPQLIARGTVPPGVVQLRFSGPDADVLYDLALQAENGLASIPGAVDVSNNWQNKTKRFHVEIDQAKVRRAGISYQSISNALNGVFSGAKVTEIRRGDTLVPVIVKLKNDAVNVKEASNLLDNVKIFTSAANSEYVLLSQVASIKMVPQFGSIARRNMEKSITVGGRHNVMKAPELQAAWDEKIQDVYNNLPTGYRIELGGELEGFENSAGTLFLTLPLFFGLIFCLLVAQFSSFRKTGIVVLTIPLAFSGGFLGLYLTGANFDFIGALGFLSLAGIIINNAIVLIDKITAQQNTGLSKIDAISSASLNRLRPILITTATTILALIPLMLMAETLFYSMASVIIFGLAIGTMMTLGAVPALCLLFLKESETETTINQVTANASG</sequence>
<dbReference type="RefSeq" id="WP_348396945.1">
    <property type="nucleotide sequence ID" value="NZ_CP136600.1"/>
</dbReference>
<accession>A0ABZ0GQF1</accession>
<dbReference type="EMBL" id="CP136600">
    <property type="protein sequence ID" value="WOH38172.1"/>
    <property type="molecule type" value="Genomic_DNA"/>
</dbReference>
<gene>
    <name evidence="2" type="ORF">RI844_02750</name>
</gene>
<feature type="transmembrane region" description="Helical" evidence="1">
    <location>
        <begin position="856"/>
        <end position="875"/>
    </location>
</feature>
<feature type="transmembrane region" description="Helical" evidence="1">
    <location>
        <begin position="385"/>
        <end position="409"/>
    </location>
</feature>
<feature type="transmembrane region" description="Helical" evidence="1">
    <location>
        <begin position="430"/>
        <end position="450"/>
    </location>
</feature>
<keyword evidence="1" id="KW-0472">Membrane</keyword>
<keyword evidence="1" id="KW-1133">Transmembrane helix</keyword>
<dbReference type="SUPFAM" id="SSF82866">
    <property type="entry name" value="Multidrug efflux transporter AcrB transmembrane domain"/>
    <property type="match status" value="2"/>
</dbReference>
<protein>
    <submittedName>
        <fullName evidence="2">Efflux RND transporter permease subunit</fullName>
    </submittedName>
</protein>
<proteinExistence type="predicted"/>